<evidence type="ECO:0000256" key="10">
    <source>
        <dbReference type="ARBA" id="ARBA00023136"/>
    </source>
</evidence>
<evidence type="ECO:0000256" key="9">
    <source>
        <dbReference type="ARBA" id="ARBA00023034"/>
    </source>
</evidence>
<protein>
    <recommendedName>
        <fullName evidence="14">alpha-N-acetylgalactosaminide alpha-2,6-sialyltransferase</fullName>
        <ecNumber evidence="14">2.4.3.3</ecNumber>
    </recommendedName>
</protein>
<dbReference type="PANTHER" id="PTHR45941:SF4">
    <property type="entry name" value="ST6 N-ACETYLGALACTOSAMINIDE ALPHA-2,6-SIALYLTRANSFERASE 2"/>
    <property type="match status" value="1"/>
</dbReference>
<dbReference type="AlphaFoldDB" id="A0A673HY28"/>
<evidence type="ECO:0000256" key="6">
    <source>
        <dbReference type="ARBA" id="ARBA00022692"/>
    </source>
</evidence>
<evidence type="ECO:0000256" key="5">
    <source>
        <dbReference type="ARBA" id="ARBA00022679"/>
    </source>
</evidence>
<evidence type="ECO:0000256" key="15">
    <source>
        <dbReference type="ARBA" id="ARBA00050664"/>
    </source>
</evidence>
<dbReference type="Proteomes" id="UP000472270">
    <property type="component" value="Unassembled WGS sequence"/>
</dbReference>
<evidence type="ECO:0000256" key="13">
    <source>
        <dbReference type="ARBA" id="ARBA00036348"/>
    </source>
</evidence>
<reference evidence="18" key="1">
    <citation type="submission" date="2025-08" db="UniProtKB">
        <authorList>
            <consortium name="Ensembl"/>
        </authorList>
    </citation>
    <scope>IDENTIFICATION</scope>
</reference>
<dbReference type="GO" id="GO:0001665">
    <property type="term" value="F:alpha-N-acetylgalactosaminide alpha-2,6-sialyltransferase activity"/>
    <property type="evidence" value="ECO:0007669"/>
    <property type="project" value="UniProtKB-EC"/>
</dbReference>
<evidence type="ECO:0000256" key="11">
    <source>
        <dbReference type="ARBA" id="ARBA00023157"/>
    </source>
</evidence>
<dbReference type="InterPro" id="IPR001675">
    <property type="entry name" value="Glyco_trans_29"/>
</dbReference>
<keyword evidence="19" id="KW-1185">Reference proteome</keyword>
<keyword evidence="9" id="KW-0333">Golgi apparatus</keyword>
<dbReference type="Pfam" id="PF00777">
    <property type="entry name" value="Glyco_transf_29"/>
    <property type="match status" value="1"/>
</dbReference>
<evidence type="ECO:0000256" key="3">
    <source>
        <dbReference type="ARBA" id="ARBA00006003"/>
    </source>
</evidence>
<comment type="similarity">
    <text evidence="3">Belongs to the glycosyltransferase 29 family.</text>
</comment>
<comment type="subcellular location">
    <subcellularLocation>
        <location evidence="1">Golgi apparatus membrane</location>
        <topology evidence="1">Single-pass type II membrane protein</topology>
    </subcellularLocation>
</comment>
<comment type="catalytic activity">
    <reaction evidence="16">
        <text>a 3-O-[N-acetyl-alpha-D-galactosaminyl]-L-threonyl-[protein] + CMP-N-acetyl-beta-neuraminate = a 3-O-[N-acetyl-alpha-neuraminosyl-(2-&gt;6)-N-acetyl-alpha-D-galactosaminyl]-L-threonyl-[protein] + CMP + H(+)</text>
        <dbReference type="Rhea" id="RHEA:81643"/>
        <dbReference type="Rhea" id="RHEA-COMP:11689"/>
        <dbReference type="Rhea" id="RHEA-COMP:19720"/>
        <dbReference type="ChEBI" id="CHEBI:15378"/>
        <dbReference type="ChEBI" id="CHEBI:57812"/>
        <dbReference type="ChEBI" id="CHEBI:60377"/>
        <dbReference type="ChEBI" id="CHEBI:87075"/>
        <dbReference type="ChEBI" id="CHEBI:231970"/>
    </reaction>
    <physiologicalReaction direction="left-to-right" evidence="16">
        <dbReference type="Rhea" id="RHEA:81644"/>
    </physiologicalReaction>
</comment>
<proteinExistence type="inferred from homology"/>
<keyword evidence="11" id="KW-1015">Disulfide bond</keyword>
<accession>A0A673HY28</accession>
<evidence type="ECO:0000256" key="2">
    <source>
        <dbReference type="ARBA" id="ARBA00004922"/>
    </source>
</evidence>
<keyword evidence="10" id="KW-0472">Membrane</keyword>
<evidence type="ECO:0000313" key="18">
    <source>
        <dbReference type="Ensembl" id="ENSSRHP00000030329.1"/>
    </source>
</evidence>
<feature type="disulfide bond" evidence="17">
    <location>
        <begin position="69"/>
        <end position="220"/>
    </location>
</feature>
<dbReference type="InterPro" id="IPR012163">
    <property type="entry name" value="Sialyl_trans"/>
</dbReference>
<dbReference type="PANTHER" id="PTHR45941">
    <property type="entry name" value="ALPHA-N-ACETYLGALACTOSAMINIDE ALPHA-2,6-SIALYLTRANSFERASE 2-LIKE-RELATED"/>
    <property type="match status" value="1"/>
</dbReference>
<evidence type="ECO:0000256" key="16">
    <source>
        <dbReference type="ARBA" id="ARBA00052285"/>
    </source>
</evidence>
<dbReference type="EC" id="2.4.3.3" evidence="14"/>
<gene>
    <name evidence="18" type="primary">LOC107753281</name>
</gene>
<keyword evidence="7" id="KW-0735">Signal-anchor</keyword>
<evidence type="ECO:0000256" key="1">
    <source>
        <dbReference type="ARBA" id="ARBA00004323"/>
    </source>
</evidence>
<comment type="catalytic activity">
    <reaction evidence="15">
        <text>a 3-O-[N-acetyl-alpha-neuraminyl-(2-&gt;3)-beta-D-galactosyl-(1-&gt;3)-N-acetyl-alpha-D-galactosaminyl]-L-threonyl-[protein] + CMP-N-acetyl-beta-neuraminate = a 3-O-{alpha-Neu5Ac-(2-&gt;3)-beta-D-Gal-(1-&gt;3)-[alpha-Neu5Ac-(2-&gt;6)]-alpha-D-GalNAc}-L-threonyl-[protein] + CMP + H(+)</text>
        <dbReference type="Rhea" id="RHEA:81659"/>
        <dbReference type="Rhea" id="RHEA-COMP:14417"/>
        <dbReference type="Rhea" id="RHEA-COMP:16763"/>
        <dbReference type="ChEBI" id="CHEBI:15378"/>
        <dbReference type="ChEBI" id="CHEBI:57812"/>
        <dbReference type="ChEBI" id="CHEBI:60377"/>
        <dbReference type="ChEBI" id="CHEBI:139598"/>
        <dbReference type="ChEBI" id="CHEBI:156398"/>
    </reaction>
    <physiologicalReaction direction="left-to-right" evidence="15">
        <dbReference type="Rhea" id="RHEA:81660"/>
    </physiologicalReaction>
</comment>
<comment type="pathway">
    <text evidence="2">Protein modification; protein glycosylation.</text>
</comment>
<dbReference type="Gene3D" id="3.90.1480.20">
    <property type="entry name" value="Glycosyl transferase family 29"/>
    <property type="match status" value="1"/>
</dbReference>
<reference evidence="18" key="2">
    <citation type="submission" date="2025-09" db="UniProtKB">
        <authorList>
            <consortium name="Ensembl"/>
        </authorList>
    </citation>
    <scope>IDENTIFICATION</scope>
</reference>
<keyword evidence="4" id="KW-0328">Glycosyltransferase</keyword>
<dbReference type="InterPro" id="IPR038578">
    <property type="entry name" value="GT29-like_sf"/>
</dbReference>
<sequence length="278" mass="32038">MFLHNIPVLQWAKHFTPEEYQRLRHYGGAHGWGGVSAEGVSLGILNTPANRLMFDDWENSANGSKCIRCAVVGNGGILNGSRKGKEIDEHDYVFRVNGAALKGFENDVGSRTSFYTFSTNTMRNSMRRYARIGYRGPPISKTRYIFLPDHDRDYILMKAASTHTAIVKGPDMFFLFGLRSLTLSFFSSRFLHSRLLKTGTRRIYRPSTGAVMLLAAIHTCDQVDAYGFMTPDYRLYSDHYYDKQRHPVHFYANHDMRMEMRLWQELHNAGLINLFMRQ</sequence>
<dbReference type="GO" id="GO:0000139">
    <property type="term" value="C:Golgi membrane"/>
    <property type="evidence" value="ECO:0007669"/>
    <property type="project" value="UniProtKB-SubCell"/>
</dbReference>
<evidence type="ECO:0000256" key="17">
    <source>
        <dbReference type="PIRSR" id="PIRSR005557-2"/>
    </source>
</evidence>
<evidence type="ECO:0000256" key="12">
    <source>
        <dbReference type="ARBA" id="ARBA00023180"/>
    </source>
</evidence>
<evidence type="ECO:0000256" key="8">
    <source>
        <dbReference type="ARBA" id="ARBA00022989"/>
    </source>
</evidence>
<comment type="catalytic activity">
    <reaction evidence="13">
        <text>a beta-D-galactosyl-(1-&gt;3)-N-acetyl-alpha-D-galactosaminyl derivative + CMP-N-acetyl-beta-neuraminate = a beta-D-galactosyl-(1-&gt;3)-[N-acetyl-alpha-neuraminyl-(2-&gt;6)]-N-acetyl-alpha-D-galactosaminyl derivative + CMP + H(+)</text>
        <dbReference type="Rhea" id="RHEA:11136"/>
        <dbReference type="ChEBI" id="CHEBI:15378"/>
        <dbReference type="ChEBI" id="CHEBI:57812"/>
        <dbReference type="ChEBI" id="CHEBI:60377"/>
        <dbReference type="ChEBI" id="CHEBI:133470"/>
        <dbReference type="ChEBI" id="CHEBI:140764"/>
        <dbReference type="EC" id="2.4.3.3"/>
    </reaction>
    <physiologicalReaction direction="left-to-right" evidence="13">
        <dbReference type="Rhea" id="RHEA:11137"/>
    </physiologicalReaction>
</comment>
<evidence type="ECO:0000313" key="19">
    <source>
        <dbReference type="Proteomes" id="UP000472270"/>
    </source>
</evidence>
<evidence type="ECO:0000256" key="4">
    <source>
        <dbReference type="ARBA" id="ARBA00022676"/>
    </source>
</evidence>
<keyword evidence="12" id="KW-0325">Glycoprotein</keyword>
<keyword evidence="8" id="KW-1133">Transmembrane helix</keyword>
<keyword evidence="5" id="KW-0808">Transferase</keyword>
<dbReference type="Ensembl" id="ENSSRHT00000031218.1">
    <property type="protein sequence ID" value="ENSSRHP00000030329.1"/>
    <property type="gene ID" value="ENSSRHG00000015743.1"/>
</dbReference>
<evidence type="ECO:0000256" key="7">
    <source>
        <dbReference type="ARBA" id="ARBA00022968"/>
    </source>
</evidence>
<evidence type="ECO:0000256" key="14">
    <source>
        <dbReference type="ARBA" id="ARBA00039109"/>
    </source>
</evidence>
<keyword evidence="6" id="KW-0812">Transmembrane</keyword>
<name>A0A673HY28_9TELE</name>
<dbReference type="PIRSF" id="PIRSF005557">
    <property type="entry name" value="Sialyl_trans"/>
    <property type="match status" value="1"/>
</dbReference>
<organism evidence="18 19">
    <name type="scientific">Sinocyclocheilus rhinocerous</name>
    <dbReference type="NCBI Taxonomy" id="307959"/>
    <lineage>
        <taxon>Eukaryota</taxon>
        <taxon>Metazoa</taxon>
        <taxon>Chordata</taxon>
        <taxon>Craniata</taxon>
        <taxon>Vertebrata</taxon>
        <taxon>Euteleostomi</taxon>
        <taxon>Actinopterygii</taxon>
        <taxon>Neopterygii</taxon>
        <taxon>Teleostei</taxon>
        <taxon>Ostariophysi</taxon>
        <taxon>Cypriniformes</taxon>
        <taxon>Cyprinidae</taxon>
        <taxon>Cyprininae</taxon>
        <taxon>Sinocyclocheilus</taxon>
    </lineage>
</organism>